<evidence type="ECO:0000313" key="2">
    <source>
        <dbReference type="Proteomes" id="UP000001396"/>
    </source>
</evidence>
<gene>
    <name evidence="1" type="ORF">PPL_07675</name>
</gene>
<keyword evidence="2" id="KW-1185">Reference proteome</keyword>
<organism evidence="1 2">
    <name type="scientific">Heterostelium pallidum (strain ATCC 26659 / Pp 5 / PN500)</name>
    <name type="common">Cellular slime mold</name>
    <name type="synonym">Polysphondylium pallidum</name>
    <dbReference type="NCBI Taxonomy" id="670386"/>
    <lineage>
        <taxon>Eukaryota</taxon>
        <taxon>Amoebozoa</taxon>
        <taxon>Evosea</taxon>
        <taxon>Eumycetozoa</taxon>
        <taxon>Dictyostelia</taxon>
        <taxon>Acytosteliales</taxon>
        <taxon>Acytosteliaceae</taxon>
        <taxon>Heterostelium</taxon>
    </lineage>
</organism>
<reference evidence="1 2" key="1">
    <citation type="journal article" date="2011" name="Genome Res.">
        <title>Phylogeny-wide analysis of social amoeba genomes highlights ancient origins for complex intercellular communication.</title>
        <authorList>
            <person name="Heidel A.J."/>
            <person name="Lawal H.M."/>
            <person name="Felder M."/>
            <person name="Schilde C."/>
            <person name="Helps N.R."/>
            <person name="Tunggal B."/>
            <person name="Rivero F."/>
            <person name="John U."/>
            <person name="Schleicher M."/>
            <person name="Eichinger L."/>
            <person name="Platzer M."/>
            <person name="Noegel A.A."/>
            <person name="Schaap P."/>
            <person name="Gloeckner G."/>
        </authorList>
    </citation>
    <scope>NUCLEOTIDE SEQUENCE [LARGE SCALE GENOMIC DNA]</scope>
    <source>
        <strain evidence="2">ATCC 26659 / Pp 5 / PN500</strain>
    </source>
</reference>
<evidence type="ECO:0008006" key="3">
    <source>
        <dbReference type="Google" id="ProtNLM"/>
    </source>
</evidence>
<comment type="caution">
    <text evidence="1">The sequence shown here is derived from an EMBL/GenBank/DDBJ whole genome shotgun (WGS) entry which is preliminary data.</text>
</comment>
<dbReference type="RefSeq" id="XP_020431378.1">
    <property type="nucleotide sequence ID" value="XM_020578509.1"/>
</dbReference>
<sequence>MGDLSKVDLKTPYIDIEILTSVTLDIDKHLTEVLRYTDIKDLKPEHREEFQDVVTQYHHNLDKNIQNINKISREIVLYKKKKTEREDYQCHFLKIREIIEDMVKADQFLIIQEKCEKLMTKIASEESYSEGLKKN</sequence>
<dbReference type="Proteomes" id="UP000001396">
    <property type="component" value="Unassembled WGS sequence"/>
</dbReference>
<dbReference type="AlphaFoldDB" id="D3BGM3"/>
<accession>D3BGM3</accession>
<protein>
    <recommendedName>
        <fullName evidence="3">Biogenesis of lysosome-related organelles complex 1 subunit 5</fullName>
    </recommendedName>
</protein>
<proteinExistence type="predicted"/>
<dbReference type="InParanoid" id="D3BGM3"/>
<name>D3BGM3_HETP5</name>
<dbReference type="GeneID" id="31363156"/>
<dbReference type="EMBL" id="ADBJ01000035">
    <property type="protein sequence ID" value="EFA79257.1"/>
    <property type="molecule type" value="Genomic_DNA"/>
</dbReference>
<evidence type="ECO:0000313" key="1">
    <source>
        <dbReference type="EMBL" id="EFA79257.1"/>
    </source>
</evidence>